<evidence type="ECO:0000256" key="3">
    <source>
        <dbReference type="ARBA" id="ARBA00023295"/>
    </source>
</evidence>
<dbReference type="AlphaFoldDB" id="A0A9W7LDE0"/>
<comment type="caution">
    <text evidence="6">The sequence shown here is derived from an EMBL/GenBank/DDBJ whole genome shotgun (WGS) entry which is preliminary data.</text>
</comment>
<dbReference type="Pfam" id="PF04616">
    <property type="entry name" value="Glyco_hydro_43"/>
    <property type="match status" value="1"/>
</dbReference>
<dbReference type="PANTHER" id="PTHR22925">
    <property type="entry name" value="GLYCOSYL HYDROLASE 43 FAMILY MEMBER"/>
    <property type="match status" value="1"/>
</dbReference>
<dbReference type="PANTHER" id="PTHR22925:SF3">
    <property type="entry name" value="GLYCOSYL HYDROLASE FAMILY PROTEIN 43"/>
    <property type="match status" value="1"/>
</dbReference>
<keyword evidence="2 4" id="KW-0378">Hydrolase</keyword>
<dbReference type="InterPro" id="IPR023296">
    <property type="entry name" value="Glyco_hydro_beta-prop_sf"/>
</dbReference>
<evidence type="ECO:0000256" key="2">
    <source>
        <dbReference type="ARBA" id="ARBA00022801"/>
    </source>
</evidence>
<accession>A0A9W7LDE0</accession>
<evidence type="ECO:0000313" key="6">
    <source>
        <dbReference type="EMBL" id="GMI46975.1"/>
    </source>
</evidence>
<evidence type="ECO:0000256" key="5">
    <source>
        <dbReference type="SAM" id="SignalP"/>
    </source>
</evidence>
<feature type="signal peptide" evidence="5">
    <location>
        <begin position="1"/>
        <end position="24"/>
    </location>
</feature>
<keyword evidence="7" id="KW-1185">Reference proteome</keyword>
<dbReference type="GO" id="GO:0005975">
    <property type="term" value="P:carbohydrate metabolic process"/>
    <property type="evidence" value="ECO:0007669"/>
    <property type="project" value="InterPro"/>
</dbReference>
<evidence type="ECO:0000256" key="1">
    <source>
        <dbReference type="ARBA" id="ARBA00009865"/>
    </source>
</evidence>
<dbReference type="EMBL" id="BRYA01000321">
    <property type="protein sequence ID" value="GMI46975.1"/>
    <property type="molecule type" value="Genomic_DNA"/>
</dbReference>
<dbReference type="InterPro" id="IPR006710">
    <property type="entry name" value="Glyco_hydro_43"/>
</dbReference>
<keyword evidence="5" id="KW-0732">Signal</keyword>
<dbReference type="Proteomes" id="UP001165065">
    <property type="component" value="Unassembled WGS sequence"/>
</dbReference>
<organism evidence="6 7">
    <name type="scientific">Triparma columacea</name>
    <dbReference type="NCBI Taxonomy" id="722753"/>
    <lineage>
        <taxon>Eukaryota</taxon>
        <taxon>Sar</taxon>
        <taxon>Stramenopiles</taxon>
        <taxon>Ochrophyta</taxon>
        <taxon>Bolidophyceae</taxon>
        <taxon>Parmales</taxon>
        <taxon>Triparmaceae</taxon>
        <taxon>Triparma</taxon>
    </lineage>
</organism>
<comment type="similarity">
    <text evidence="1 4">Belongs to the glycosyl hydrolase 43 family.</text>
</comment>
<reference evidence="7" key="1">
    <citation type="journal article" date="2023" name="Commun. Biol.">
        <title>Genome analysis of Parmales, the sister group of diatoms, reveals the evolutionary specialization of diatoms from phago-mixotrophs to photoautotrophs.</title>
        <authorList>
            <person name="Ban H."/>
            <person name="Sato S."/>
            <person name="Yoshikawa S."/>
            <person name="Yamada K."/>
            <person name="Nakamura Y."/>
            <person name="Ichinomiya M."/>
            <person name="Sato N."/>
            <person name="Blanc-Mathieu R."/>
            <person name="Endo H."/>
            <person name="Kuwata A."/>
            <person name="Ogata H."/>
        </authorList>
    </citation>
    <scope>NUCLEOTIDE SEQUENCE [LARGE SCALE GENOMIC DNA]</scope>
</reference>
<proteinExistence type="inferred from homology"/>
<dbReference type="GO" id="GO:0004553">
    <property type="term" value="F:hydrolase activity, hydrolyzing O-glycosyl compounds"/>
    <property type="evidence" value="ECO:0007669"/>
    <property type="project" value="InterPro"/>
</dbReference>
<name>A0A9W7LDE0_9STRA</name>
<protein>
    <submittedName>
        <fullName evidence="6">Uncharacterized protein</fullName>
    </submittedName>
</protein>
<keyword evidence="3 4" id="KW-0326">Glycosidase</keyword>
<feature type="chain" id="PRO_5040996735" evidence="5">
    <location>
        <begin position="25"/>
        <end position="366"/>
    </location>
</feature>
<sequence>MNTAQPPLLFALLLITTLLTLVSSEVVTGNHSNLTPFMDSTGSPLDAHDGNILYISGSYYMFAMGYTNCKLEKGIIPPRDCPGIYRKFGEGCGFRTDHTFKVYKSDDLQNWDEVGDGLPVSERPSGIYFRPKVVYNELTGMYVMWINYLPPDFSTPLKSYPHATYYVGTSPTPEGPYTIVNTVPNLKYEGAGDLTIAVDPETKDAYVAYDAWSNSHTLSIEKLSPAYLSSTQETSGLLSEKNHEAPVLFKRGGTWYLMFGHTCCFCRQGSGLHVLTSTSTPLGPWSDTGSDVNPRKKGLHYYHEVPAQANYVFETSKGDFVYTGDLWTSAKDGLKSHDAQYWDVLNFDQEGGIEQMTFKESVEIRL</sequence>
<evidence type="ECO:0000313" key="7">
    <source>
        <dbReference type="Proteomes" id="UP001165065"/>
    </source>
</evidence>
<gene>
    <name evidence="6" type="ORF">TrCOL_g1180</name>
</gene>
<dbReference type="SUPFAM" id="SSF75005">
    <property type="entry name" value="Arabinanase/levansucrase/invertase"/>
    <property type="match status" value="1"/>
</dbReference>
<evidence type="ECO:0000256" key="4">
    <source>
        <dbReference type="RuleBase" id="RU361187"/>
    </source>
</evidence>
<dbReference type="Gene3D" id="2.115.10.20">
    <property type="entry name" value="Glycosyl hydrolase domain, family 43"/>
    <property type="match status" value="1"/>
</dbReference>
<dbReference type="OrthoDB" id="9970295at2759"/>